<comment type="caution">
    <text evidence="1">The sequence shown here is derived from an EMBL/GenBank/DDBJ whole genome shotgun (WGS) entry which is preliminary data.</text>
</comment>
<evidence type="ECO:0000313" key="1">
    <source>
        <dbReference type="EMBL" id="KAJ8627428.1"/>
    </source>
</evidence>
<keyword evidence="2" id="KW-1185">Reference proteome</keyword>
<proteinExistence type="predicted"/>
<accession>A0ACC2L2D2</accession>
<evidence type="ECO:0000313" key="2">
    <source>
        <dbReference type="Proteomes" id="UP001234297"/>
    </source>
</evidence>
<dbReference type="EMBL" id="CM056814">
    <property type="protein sequence ID" value="KAJ8627428.1"/>
    <property type="molecule type" value="Genomic_DNA"/>
</dbReference>
<dbReference type="Proteomes" id="UP001234297">
    <property type="component" value="Chromosome 6"/>
</dbReference>
<reference evidence="1 2" key="1">
    <citation type="journal article" date="2022" name="Hortic Res">
        <title>A haplotype resolved chromosomal level avocado genome allows analysis of novel avocado genes.</title>
        <authorList>
            <person name="Nath O."/>
            <person name="Fletcher S.J."/>
            <person name="Hayward A."/>
            <person name="Shaw L.M."/>
            <person name="Masouleh A.K."/>
            <person name="Furtado A."/>
            <person name="Henry R.J."/>
            <person name="Mitter N."/>
        </authorList>
    </citation>
    <scope>NUCLEOTIDE SEQUENCE [LARGE SCALE GENOMIC DNA]</scope>
    <source>
        <strain evidence="2">cv. Hass</strain>
    </source>
</reference>
<sequence>MICFSCCRGFLIAYTCCSTSVFWGKGKSGFLSHRFENGGSAAALRVVVADVLWPDRKQTHLRPSSEKGTSAAITGEEGSPLVLPASSPRKRRRKFSCQNVKGKNSILLQNRTLERKEETNYQKSKKS</sequence>
<protein>
    <submittedName>
        <fullName evidence="1">Uncharacterized protein</fullName>
    </submittedName>
</protein>
<name>A0ACC2L2D2_PERAE</name>
<organism evidence="1 2">
    <name type="scientific">Persea americana</name>
    <name type="common">Avocado</name>
    <dbReference type="NCBI Taxonomy" id="3435"/>
    <lineage>
        <taxon>Eukaryota</taxon>
        <taxon>Viridiplantae</taxon>
        <taxon>Streptophyta</taxon>
        <taxon>Embryophyta</taxon>
        <taxon>Tracheophyta</taxon>
        <taxon>Spermatophyta</taxon>
        <taxon>Magnoliopsida</taxon>
        <taxon>Magnoliidae</taxon>
        <taxon>Laurales</taxon>
        <taxon>Lauraceae</taxon>
        <taxon>Persea</taxon>
    </lineage>
</organism>
<gene>
    <name evidence="1" type="ORF">MRB53_020735</name>
</gene>